<sequence>MSAALGLKAKPIATEPADDDSDISALINRLTAEVNQIAVDKTKSIQQITNQMKMLALNALIESSRAGAQGAGFAVVAQEVRGVGQQVETIARELETQLTKRTGDLVSSIERMSQRSRGERMMDLSLNAVELIDRNLYERTCDVRWWATDSAVVECAASPAPAAVTYASQRLGVILGAYTVYLDLWLCDLDGNVIANGRADRFRVVGQNVAHTKWFREAKGLRSGDDYVAGDVENQPLLGNAQVATYCASVRAGGQASGAPIGVLAIHFDWEPQARAIVQGVRVGDSDKARVLLVDSNLRVIAASDGQGILSERISISLNGQRSGFYHDRTGALVAFHATPGYETYRGLGWYGVIICGA</sequence>
<dbReference type="GO" id="GO:0007165">
    <property type="term" value="P:signal transduction"/>
    <property type="evidence" value="ECO:0007669"/>
    <property type="project" value="UniProtKB-KW"/>
</dbReference>
<comment type="similarity">
    <text evidence="2">Belongs to the methyl-accepting chemotaxis (MCP) protein family.</text>
</comment>
<dbReference type="InterPro" id="IPR004089">
    <property type="entry name" value="MCPsignal_dom"/>
</dbReference>
<keyword evidence="1 3" id="KW-0807">Transducer</keyword>
<evidence type="ECO:0000313" key="5">
    <source>
        <dbReference type="EMBL" id="PIT01624.1"/>
    </source>
</evidence>
<dbReference type="GO" id="GO:0004888">
    <property type="term" value="F:transmembrane signaling receptor activity"/>
    <property type="evidence" value="ECO:0007669"/>
    <property type="project" value="InterPro"/>
</dbReference>
<dbReference type="PROSITE" id="PS50111">
    <property type="entry name" value="CHEMOTAXIS_TRANSDUC_2"/>
    <property type="match status" value="1"/>
</dbReference>
<dbReference type="GO" id="GO:0006935">
    <property type="term" value="P:chemotaxis"/>
    <property type="evidence" value="ECO:0007669"/>
    <property type="project" value="InterPro"/>
</dbReference>
<evidence type="ECO:0000259" key="4">
    <source>
        <dbReference type="PROSITE" id="PS50111"/>
    </source>
</evidence>
<dbReference type="Gene3D" id="3.30.450.20">
    <property type="entry name" value="PAS domain"/>
    <property type="match status" value="1"/>
</dbReference>
<protein>
    <submittedName>
        <fullName evidence="5">Chemotaxis protein</fullName>
    </submittedName>
</protein>
<dbReference type="SUPFAM" id="SSF58104">
    <property type="entry name" value="Methyl-accepting chemotaxis protein (MCP) signaling domain"/>
    <property type="match status" value="1"/>
</dbReference>
<dbReference type="GO" id="GO:0016020">
    <property type="term" value="C:membrane"/>
    <property type="evidence" value="ECO:0007669"/>
    <property type="project" value="InterPro"/>
</dbReference>
<gene>
    <name evidence="5" type="ORF">TSA1_13210</name>
</gene>
<evidence type="ECO:0000256" key="2">
    <source>
        <dbReference type="ARBA" id="ARBA00029447"/>
    </source>
</evidence>
<dbReference type="RefSeq" id="WP_100176836.1">
    <property type="nucleotide sequence ID" value="NZ_LFJC01000003.1"/>
</dbReference>
<evidence type="ECO:0000313" key="6">
    <source>
        <dbReference type="Proteomes" id="UP000228930"/>
    </source>
</evidence>
<keyword evidence="6" id="KW-1185">Reference proteome</keyword>
<dbReference type="InterPro" id="IPR004090">
    <property type="entry name" value="Chemotax_Me-accpt_rcpt"/>
</dbReference>
<dbReference type="Proteomes" id="UP000228930">
    <property type="component" value="Unassembled WGS sequence"/>
</dbReference>
<dbReference type="EMBL" id="LFJC01000003">
    <property type="protein sequence ID" value="PIT01624.1"/>
    <property type="molecule type" value="Genomic_DNA"/>
</dbReference>
<dbReference type="Gene3D" id="1.10.287.950">
    <property type="entry name" value="Methyl-accepting chemotaxis protein"/>
    <property type="match status" value="1"/>
</dbReference>
<accession>A0A2M6UAH9</accession>
<name>A0A2M6UAH9_9BRAD</name>
<evidence type="ECO:0000256" key="1">
    <source>
        <dbReference type="ARBA" id="ARBA00023224"/>
    </source>
</evidence>
<dbReference type="PANTHER" id="PTHR32089">
    <property type="entry name" value="METHYL-ACCEPTING CHEMOTAXIS PROTEIN MCPB"/>
    <property type="match status" value="1"/>
</dbReference>
<dbReference type="Pfam" id="PF00015">
    <property type="entry name" value="MCPsignal"/>
    <property type="match status" value="1"/>
</dbReference>
<feature type="domain" description="Methyl-accepting transducer" evidence="4">
    <location>
        <begin position="45"/>
        <end position="114"/>
    </location>
</feature>
<reference evidence="5 6" key="1">
    <citation type="submission" date="2015-06" db="EMBL/GenBank/DDBJ databases">
        <title>Comparative genome analysis of nirS-carrying Bradyrhizobium sp. strains.</title>
        <authorList>
            <person name="Ishii S."/>
            <person name="Jang J."/>
            <person name="Nishizawa T."/>
            <person name="Senoo K."/>
        </authorList>
    </citation>
    <scope>NUCLEOTIDE SEQUENCE [LARGE SCALE GENOMIC DNA]</scope>
    <source>
        <strain evidence="5 6">TSA1</strain>
    </source>
</reference>
<proteinExistence type="inferred from homology"/>
<dbReference type="PANTHER" id="PTHR32089:SF112">
    <property type="entry name" value="LYSOZYME-LIKE PROTEIN-RELATED"/>
    <property type="match status" value="1"/>
</dbReference>
<dbReference type="PRINTS" id="PR00260">
    <property type="entry name" value="CHEMTRNSDUCR"/>
</dbReference>
<organism evidence="5 6">
    <name type="scientific">Bradyrhizobium nitroreducens</name>
    <dbReference type="NCBI Taxonomy" id="709803"/>
    <lineage>
        <taxon>Bacteria</taxon>
        <taxon>Pseudomonadati</taxon>
        <taxon>Pseudomonadota</taxon>
        <taxon>Alphaproteobacteria</taxon>
        <taxon>Hyphomicrobiales</taxon>
        <taxon>Nitrobacteraceae</taxon>
        <taxon>Bradyrhizobium</taxon>
    </lineage>
</organism>
<dbReference type="AlphaFoldDB" id="A0A2M6UAH9"/>
<evidence type="ECO:0000256" key="3">
    <source>
        <dbReference type="PROSITE-ProRule" id="PRU00284"/>
    </source>
</evidence>
<comment type="caution">
    <text evidence="5">The sequence shown here is derived from an EMBL/GenBank/DDBJ whole genome shotgun (WGS) entry which is preliminary data.</text>
</comment>